<proteinExistence type="predicted"/>
<evidence type="ECO:0000313" key="2">
    <source>
        <dbReference type="Proteomes" id="UP000503349"/>
    </source>
</evidence>
<keyword evidence="2" id="KW-1185">Reference proteome</keyword>
<reference evidence="2" key="2">
    <citation type="submission" date="2019-02" db="EMBL/GenBank/DDBJ databases">
        <title>Opniocepnalus argus Var Kimnra genome.</title>
        <authorList>
            <person name="Zhou C."/>
            <person name="Xiao S."/>
        </authorList>
    </citation>
    <scope>NUCLEOTIDE SEQUENCE [LARGE SCALE GENOMIC DNA]</scope>
</reference>
<reference evidence="1 2" key="1">
    <citation type="submission" date="2019-02" db="EMBL/GenBank/DDBJ databases">
        <title>Opniocepnalus argus genome.</title>
        <authorList>
            <person name="Zhou C."/>
            <person name="Xiao S."/>
        </authorList>
    </citation>
    <scope>NUCLEOTIDE SEQUENCE [LARGE SCALE GENOMIC DNA]</scope>
    <source>
        <strain evidence="1">OARG1902GOOAL</strain>
        <tissue evidence="1">Muscle</tissue>
    </source>
</reference>
<protein>
    <submittedName>
        <fullName evidence="1">Uncharacterized protein</fullName>
    </submittedName>
</protein>
<organism evidence="1 2">
    <name type="scientific">Channa argus</name>
    <name type="common">Northern snakehead</name>
    <name type="synonym">Ophicephalus argus</name>
    <dbReference type="NCBI Taxonomy" id="215402"/>
    <lineage>
        <taxon>Eukaryota</taxon>
        <taxon>Metazoa</taxon>
        <taxon>Chordata</taxon>
        <taxon>Craniata</taxon>
        <taxon>Vertebrata</taxon>
        <taxon>Euteleostomi</taxon>
        <taxon>Actinopterygii</taxon>
        <taxon>Neopterygii</taxon>
        <taxon>Teleostei</taxon>
        <taxon>Neoteleostei</taxon>
        <taxon>Acanthomorphata</taxon>
        <taxon>Anabantaria</taxon>
        <taxon>Anabantiformes</taxon>
        <taxon>Channoidei</taxon>
        <taxon>Channidae</taxon>
        <taxon>Channa</taxon>
    </lineage>
</organism>
<dbReference type="AlphaFoldDB" id="A0A6G1PV94"/>
<accession>A0A6G1PV94</accession>
<sequence length="340" mass="37219">MSITVIKGLLTESGCALCTAWTEIKVPDSCFIHKLNLRLNLHQDLGETCEPDHANSTAHTLVMVQTVGVTKLEKQLSHTALPCISDDEATFESSVVNGIWSNQILWSRSSLLAKVKPSVYKWDKPLPGSVHLNSSVNDCTALNCVWDSLIVQLCDLFEECKAEQSVLHSDLSNSADKSISVNLIVSFQPDPVTLSLALPSKSSLVKLESSLQGICYMGASHIHTTQEHLGCHSAFPPTGQNDKTSKWGMAEEALAGEEDMIGNWQSHKNSVLCPLTQQPTAAINTYAPTGLLVTEYPGLSLNDDGLQQRELWIYWLRGSDSVRVEVISSFSQVLQPSEDN</sequence>
<gene>
    <name evidence="1" type="ORF">EXN66_Car009779</name>
</gene>
<evidence type="ECO:0000313" key="1">
    <source>
        <dbReference type="EMBL" id="KAF3694103.1"/>
    </source>
</evidence>
<name>A0A6G1PV94_CHAAH</name>
<dbReference type="EMBL" id="CM015720">
    <property type="protein sequence ID" value="KAF3694103.1"/>
    <property type="molecule type" value="Genomic_DNA"/>
</dbReference>
<dbReference type="Proteomes" id="UP000503349">
    <property type="component" value="Chromosome 9"/>
</dbReference>